<dbReference type="PANTHER" id="PTHR11938">
    <property type="entry name" value="FAD NADPH DEHYDROGENASE/OXIDOREDUCTASE"/>
    <property type="match status" value="1"/>
</dbReference>
<dbReference type="MEROPS" id="C44.003"/>
<dbReference type="CDD" id="cd00504">
    <property type="entry name" value="GXGXG"/>
    <property type="match status" value="1"/>
</dbReference>
<dbReference type="Pfam" id="PF01493">
    <property type="entry name" value="GXGXG"/>
    <property type="match status" value="1"/>
</dbReference>
<evidence type="ECO:0000256" key="8">
    <source>
        <dbReference type="ARBA" id="ARBA00022962"/>
    </source>
</evidence>
<evidence type="ECO:0000256" key="10">
    <source>
        <dbReference type="ARBA" id="ARBA00023004"/>
    </source>
</evidence>
<dbReference type="InterPro" id="IPR013785">
    <property type="entry name" value="Aldolase_TIM"/>
</dbReference>
<accession>D7BFN3</accession>
<comment type="pathway">
    <text evidence="14">Amino-acid biosynthesis.</text>
</comment>
<keyword evidence="6" id="KW-0288">FMN</keyword>
<dbReference type="Pfam" id="PF00310">
    <property type="entry name" value="GATase_2"/>
    <property type="match status" value="1"/>
</dbReference>
<comment type="cofactor">
    <cofactor evidence="2">
        <name>[3Fe-4S] cluster</name>
        <dbReference type="ChEBI" id="CHEBI:21137"/>
    </cofactor>
</comment>
<dbReference type="eggNOG" id="COG0070">
    <property type="taxonomic scope" value="Bacteria"/>
</dbReference>
<keyword evidence="4" id="KW-0028">Amino-acid biosynthesis</keyword>
<evidence type="ECO:0000313" key="17">
    <source>
        <dbReference type="Proteomes" id="UP000001916"/>
    </source>
</evidence>
<dbReference type="PANTHER" id="PTHR11938:SF133">
    <property type="entry name" value="GLUTAMATE SYNTHASE (NADH)"/>
    <property type="match status" value="1"/>
</dbReference>
<keyword evidence="10" id="KW-0408">Iron</keyword>
<evidence type="ECO:0000256" key="4">
    <source>
        <dbReference type="ARBA" id="ARBA00022605"/>
    </source>
</evidence>
<organism evidence="16 17">
    <name type="scientific">Allomeiothermus silvanus (strain ATCC 700542 / DSM 9946 / NBRC 106475 / NCIMB 13440 / VI-R2)</name>
    <name type="common">Thermus silvanus</name>
    <dbReference type="NCBI Taxonomy" id="526227"/>
    <lineage>
        <taxon>Bacteria</taxon>
        <taxon>Thermotogati</taxon>
        <taxon>Deinococcota</taxon>
        <taxon>Deinococci</taxon>
        <taxon>Thermales</taxon>
        <taxon>Thermaceae</taxon>
        <taxon>Allomeiothermus</taxon>
    </lineage>
</organism>
<dbReference type="eggNOG" id="COG0067">
    <property type="taxonomic scope" value="Bacteria"/>
</dbReference>
<gene>
    <name evidence="16" type="ordered locus">Mesil_1703</name>
</gene>
<keyword evidence="5" id="KW-0285">Flavoprotein</keyword>
<dbReference type="InterPro" id="IPR006982">
    <property type="entry name" value="Glu_synth_centr_N"/>
</dbReference>
<dbReference type="GO" id="GO:0016041">
    <property type="term" value="F:glutamate synthase (ferredoxin) activity"/>
    <property type="evidence" value="ECO:0007669"/>
    <property type="project" value="UniProtKB-EC"/>
</dbReference>
<dbReference type="Gene3D" id="3.60.20.10">
    <property type="entry name" value="Glutamine Phosphoribosylpyrophosphate, subunit 1, domain 1"/>
    <property type="match status" value="1"/>
</dbReference>
<dbReference type="eggNOG" id="COG0069">
    <property type="taxonomic scope" value="Bacteria"/>
</dbReference>
<dbReference type="EMBL" id="CP002042">
    <property type="protein sequence ID" value="ADH63586.1"/>
    <property type="molecule type" value="Genomic_DNA"/>
</dbReference>
<dbReference type="GO" id="GO:0051538">
    <property type="term" value="F:3 iron, 4 sulfur cluster binding"/>
    <property type="evidence" value="ECO:0007669"/>
    <property type="project" value="UniProtKB-KW"/>
</dbReference>
<dbReference type="STRING" id="526227.Mesil_1703"/>
<dbReference type="CDD" id="cd02808">
    <property type="entry name" value="GltS_FMN"/>
    <property type="match status" value="1"/>
</dbReference>
<dbReference type="Gene3D" id="2.160.20.60">
    <property type="entry name" value="Glutamate synthase, alpha subunit, C-terminal domain"/>
    <property type="match status" value="1"/>
</dbReference>
<protein>
    <submittedName>
        <fullName evidence="16">Glutamate synthase (Ferredoxin)</fullName>
        <ecNumber evidence="16">1.4.7.1</ecNumber>
    </submittedName>
</protein>
<evidence type="ECO:0000256" key="7">
    <source>
        <dbReference type="ARBA" id="ARBA00022723"/>
    </source>
</evidence>
<keyword evidence="17" id="KW-1185">Reference proteome</keyword>
<dbReference type="InterPro" id="IPR029055">
    <property type="entry name" value="Ntn_hydrolases_N"/>
</dbReference>
<keyword evidence="12" id="KW-0314">Glutamate biosynthesis</keyword>
<dbReference type="SUPFAM" id="SSF69336">
    <property type="entry name" value="Alpha subunit of glutamate synthase, C-terminal domain"/>
    <property type="match status" value="1"/>
</dbReference>
<evidence type="ECO:0000256" key="14">
    <source>
        <dbReference type="ARBA" id="ARBA00029440"/>
    </source>
</evidence>
<dbReference type="GO" id="GO:0006537">
    <property type="term" value="P:glutamate biosynthetic process"/>
    <property type="evidence" value="ECO:0007669"/>
    <property type="project" value="UniProtKB-KW"/>
</dbReference>
<dbReference type="PROSITE" id="PS51278">
    <property type="entry name" value="GATASE_TYPE_2"/>
    <property type="match status" value="1"/>
</dbReference>
<evidence type="ECO:0000256" key="13">
    <source>
        <dbReference type="ARBA" id="ARBA00023291"/>
    </source>
</evidence>
<dbReference type="InterPro" id="IPR036485">
    <property type="entry name" value="Glu_synth_asu_C_sf"/>
</dbReference>
<dbReference type="EC" id="1.4.7.1" evidence="16"/>
<evidence type="ECO:0000256" key="6">
    <source>
        <dbReference type="ARBA" id="ARBA00022643"/>
    </source>
</evidence>
<dbReference type="InterPro" id="IPR017932">
    <property type="entry name" value="GATase_2_dom"/>
</dbReference>
<dbReference type="InterPro" id="IPR002489">
    <property type="entry name" value="Glu_synth_asu_C"/>
</dbReference>
<dbReference type="Pfam" id="PF01645">
    <property type="entry name" value="Glu_synthase"/>
    <property type="match status" value="1"/>
</dbReference>
<proteinExistence type="inferred from homology"/>
<evidence type="ECO:0000256" key="11">
    <source>
        <dbReference type="ARBA" id="ARBA00023014"/>
    </source>
</evidence>
<keyword evidence="9 16" id="KW-0560">Oxidoreductase</keyword>
<dbReference type="GO" id="GO:0019676">
    <property type="term" value="P:ammonia assimilation cycle"/>
    <property type="evidence" value="ECO:0007669"/>
    <property type="project" value="TreeGrafter"/>
</dbReference>
<evidence type="ECO:0000256" key="2">
    <source>
        <dbReference type="ARBA" id="ARBA00001927"/>
    </source>
</evidence>
<reference evidence="16 17" key="1">
    <citation type="journal article" date="2010" name="Stand. Genomic Sci.">
        <title>Complete genome sequence of Meiothermus silvanus type strain (VI-R2).</title>
        <authorList>
            <person name="Sikorski J."/>
            <person name="Tindall B.J."/>
            <person name="Lowry S."/>
            <person name="Lucas S."/>
            <person name="Nolan M."/>
            <person name="Copeland A."/>
            <person name="Glavina Del Rio T."/>
            <person name="Tice H."/>
            <person name="Cheng J.F."/>
            <person name="Han C."/>
            <person name="Pitluck S."/>
            <person name="Liolios K."/>
            <person name="Ivanova N."/>
            <person name="Mavromatis K."/>
            <person name="Mikhailova N."/>
            <person name="Pati A."/>
            <person name="Goodwin L."/>
            <person name="Chen A."/>
            <person name="Palaniappan K."/>
            <person name="Land M."/>
            <person name="Hauser L."/>
            <person name="Chang Y.J."/>
            <person name="Jeffries C.D."/>
            <person name="Rohde M."/>
            <person name="Goker M."/>
            <person name="Woyke T."/>
            <person name="Bristow J."/>
            <person name="Eisen J.A."/>
            <person name="Markowitz V."/>
            <person name="Hugenholtz P."/>
            <person name="Kyrpides N.C."/>
            <person name="Klenk H.P."/>
            <person name="Lapidus A."/>
        </authorList>
    </citation>
    <scope>NUCLEOTIDE SEQUENCE [LARGE SCALE GENOMIC DNA]</scope>
    <source>
        <strain evidence="17">ATCC 700542 / DSM 9946 / VI-R2</strain>
    </source>
</reference>
<sequence length="1518" mass="165365">MIGKHQSPQEAQEMEFRKAYPEVPIGNDACGIIAIVEKSGRPSHGNVQRVLESLYRMAHRAGLIRGEGDGTGIQTDLPRELWAAYLEEAGIDGSLAQNPRFFVGHLFVPKSEGARVQELLDLFRVEGSRRGIKLLHDRRGDVTSSVLGPVGKRTEPLFLQVAGLSTDGDGPLWELGLVLEERFPVHVVSLSTASVVYKVRGSAEILKRYYPELSRAEFKSSLTLGHNRYSTNTLSTFEQVQPFGVLGHNGEINTIERLRRESRFLGIPLTGGSDSQDLNRVLEGLLYRFGLSLPEALDLVFPPILGEIKNYSPALQDLYMALRQRFGPLAQGPAALVTRHREEAVFCTDAMGLRPLWFIETEGELIFSSERGVFTAEEFVHDPRPLAPGEKMYLRLTVEGARLFPFERHQRFVLEGNLAKSGALEGFRVHLAGPRYEAPPPVAGGSEAQVEEKPAPPSLGLERAFGWDRWDAAYLDALAETGNEPIGSLGYDGPLAALNPEKPNLSEFFKETVAVVTNPAIDREREIEHFSTRSILGRRALPDGRGAGHVEEVLVPVLIEEFASASAESSPNLRWVAQGQGTLTLEDALSRFKHAVLVPQFTVEEGLLAGLKRLQEAAVQAVRDGAELLVLSDRHAYEGGVWIDIYLALAAVGRSLEEARDLEGISLRRRTSIVVHSGGVRNLHDLAVCLGLGADAVAPWLMQQKALALGGSEALQKLVEGLKKGLEKVISTMGIHELRGYGRIFSAVGLKPELAGYFGIRSFLASEQAGYGFSELERTLLERVSFLSAPKVLPAKDFRFNPRIYKTALDVAAGIAPYEHYQEKVRGLEHESPIAARQLLAVRFPEKSTVAPEEVDIGVGGHSLPFVITAMSFGSQGETAFRAYVEAAKKLNMLCINGEGGEIPDMLGKYTHWRGQQVASGRFGAHAYMLNSASVIEIKIGQGAKPGEGGHLPGKKVTPKVAAARNAVPGVDLISPSNNHDLYSIEDLAQLVEELKTINPKAKVSVKVPVIPGIGTIAVGIAKAGADIIALSGFEGGTGAARWHALKYAGMPVEIGVRRAHRALVRAGMRDKVEIWADGGLKTAYDVLRMALLGADRVGMATLAMVAIGCTICRGCQTDTCHVGIATQIETLEQAQAHGLKRFVPQEPERAVDQLVRFFSLKGEELRKLVAALGFQSLKEIRGRSDLLYQEAHSESLDLRYFFEPVSEPEWLKERSAHVLRKPLNQLTRTITEVVVEAYAEGGRELLFQEGPVGSTDRALGTHLAGEIARRRLYGKGFEAQVELRFDAGSVTGNGLAAFCVEGLEVFVEGGAQDGVAKNAYGGKVAVLKGRNPYGQYVDGSVGKSFAYGAIGGTLIVEGFADSRFCIRLSGADVVLGGEPERPVQDELGNIASRAQAKGFAFEYMTRGRALVLGDPGPWICSGMTGGRVYLRHWPEMGLNEEAMRRRLAKGAKVVIQKLDERGVADVRELMGVYLAALTQAERHDKVERLERLLLDPGSHFRMVVPANQQVAQEVSTE</sequence>
<keyword evidence="8" id="KW-0315">Glutamine amidotransferase</keyword>
<evidence type="ECO:0000259" key="15">
    <source>
        <dbReference type="PROSITE" id="PS51278"/>
    </source>
</evidence>
<dbReference type="InterPro" id="IPR002932">
    <property type="entry name" value="Glu_synthdom"/>
</dbReference>
<dbReference type="InterPro" id="IPR050711">
    <property type="entry name" value="ET-N_metabolism_enzyme"/>
</dbReference>
<dbReference type="SUPFAM" id="SSF51395">
    <property type="entry name" value="FMN-linked oxidoreductases"/>
    <property type="match status" value="1"/>
</dbReference>
<dbReference type="Gene3D" id="3.20.20.70">
    <property type="entry name" value="Aldolase class I"/>
    <property type="match status" value="2"/>
</dbReference>
<evidence type="ECO:0000256" key="3">
    <source>
        <dbReference type="ARBA" id="ARBA00009716"/>
    </source>
</evidence>
<name>D7BFN3_ALLS1</name>
<evidence type="ECO:0000256" key="12">
    <source>
        <dbReference type="ARBA" id="ARBA00023164"/>
    </source>
</evidence>
<dbReference type="KEGG" id="msv:Mesil_1703"/>
<comment type="similarity">
    <text evidence="3">Belongs to the glutamate synthase family.</text>
</comment>
<keyword evidence="7" id="KW-0479">Metal-binding</keyword>
<dbReference type="Pfam" id="PF04898">
    <property type="entry name" value="Glu_syn_central"/>
    <property type="match status" value="1"/>
</dbReference>
<evidence type="ECO:0000256" key="9">
    <source>
        <dbReference type="ARBA" id="ARBA00023002"/>
    </source>
</evidence>
<feature type="domain" description="Glutamine amidotransferase type-2" evidence="15">
    <location>
        <begin position="30"/>
        <end position="397"/>
    </location>
</feature>
<dbReference type="GO" id="GO:0046872">
    <property type="term" value="F:metal ion binding"/>
    <property type="evidence" value="ECO:0007669"/>
    <property type="project" value="UniProtKB-KW"/>
</dbReference>
<dbReference type="Proteomes" id="UP000001916">
    <property type="component" value="Chromosome"/>
</dbReference>
<evidence type="ECO:0000256" key="5">
    <source>
        <dbReference type="ARBA" id="ARBA00022630"/>
    </source>
</evidence>
<keyword evidence="11" id="KW-0411">Iron-sulfur</keyword>
<evidence type="ECO:0000256" key="1">
    <source>
        <dbReference type="ARBA" id="ARBA00001917"/>
    </source>
</evidence>
<evidence type="ECO:0000313" key="16">
    <source>
        <dbReference type="EMBL" id="ADH63586.1"/>
    </source>
</evidence>
<comment type="cofactor">
    <cofactor evidence="1">
        <name>FMN</name>
        <dbReference type="ChEBI" id="CHEBI:58210"/>
    </cofactor>
</comment>
<keyword evidence="13" id="KW-0003">3Fe-4S</keyword>
<dbReference type="SUPFAM" id="SSF56235">
    <property type="entry name" value="N-terminal nucleophile aminohydrolases (Ntn hydrolases)"/>
    <property type="match status" value="1"/>
</dbReference>
<dbReference type="HOGENOM" id="CLU_000422_8_2_0"/>